<dbReference type="InterPro" id="IPR008927">
    <property type="entry name" value="6-PGluconate_DH-like_C_sf"/>
</dbReference>
<dbReference type="Proteomes" id="UP000198406">
    <property type="component" value="Unassembled WGS sequence"/>
</dbReference>
<evidence type="ECO:0000256" key="1">
    <source>
        <dbReference type="ARBA" id="ARBA00011009"/>
    </source>
</evidence>
<dbReference type="GO" id="GO:0005975">
    <property type="term" value="P:carbohydrate metabolic process"/>
    <property type="evidence" value="ECO:0007669"/>
    <property type="project" value="InterPro"/>
</dbReference>
<dbReference type="InterPro" id="IPR036291">
    <property type="entry name" value="NAD(P)-bd_dom_sf"/>
</dbReference>
<dbReference type="AlphaFoldDB" id="A0A1Z5JXA7"/>
<dbReference type="GO" id="GO:0046168">
    <property type="term" value="P:glycerol-3-phosphate catabolic process"/>
    <property type="evidence" value="ECO:0007669"/>
    <property type="project" value="UniProtKB-UniRule"/>
</dbReference>
<dbReference type="PANTHER" id="PTHR11728:SF8">
    <property type="entry name" value="GLYCEROL-3-PHOSPHATE DEHYDROGENASE [NAD(+)]-RELATED"/>
    <property type="match status" value="1"/>
</dbReference>
<dbReference type="GO" id="GO:0042803">
    <property type="term" value="F:protein homodimerization activity"/>
    <property type="evidence" value="ECO:0007669"/>
    <property type="project" value="InterPro"/>
</dbReference>
<dbReference type="GO" id="GO:0051287">
    <property type="term" value="F:NAD binding"/>
    <property type="evidence" value="ECO:0007669"/>
    <property type="project" value="UniProtKB-UniRule"/>
</dbReference>
<dbReference type="GO" id="GO:0141152">
    <property type="term" value="F:glycerol-3-phosphate dehydrogenase (NAD+) activity"/>
    <property type="evidence" value="ECO:0007669"/>
    <property type="project" value="UniProtKB-UniRule"/>
</dbReference>
<proteinExistence type="inferred from homology"/>
<dbReference type="EMBL" id="BDSP01000131">
    <property type="protein sequence ID" value="GAX18506.1"/>
    <property type="molecule type" value="Genomic_DNA"/>
</dbReference>
<dbReference type="PROSITE" id="PS00957">
    <property type="entry name" value="NAD_G3PDH"/>
    <property type="match status" value="1"/>
</dbReference>
<dbReference type="PRINTS" id="PR00077">
    <property type="entry name" value="GPDHDRGNASE"/>
</dbReference>
<keyword evidence="11" id="KW-1185">Reference proteome</keyword>
<dbReference type="InterPro" id="IPR006109">
    <property type="entry name" value="G3P_DH_NAD-dep_C"/>
</dbReference>
<comment type="similarity">
    <text evidence="1 5">Belongs to the NAD-dependent glycerol-3-phosphate dehydrogenase family.</text>
</comment>
<organism evidence="10 11">
    <name type="scientific">Fistulifera solaris</name>
    <name type="common">Oleaginous diatom</name>
    <dbReference type="NCBI Taxonomy" id="1519565"/>
    <lineage>
        <taxon>Eukaryota</taxon>
        <taxon>Sar</taxon>
        <taxon>Stramenopiles</taxon>
        <taxon>Ochrophyta</taxon>
        <taxon>Bacillariophyta</taxon>
        <taxon>Bacillariophyceae</taxon>
        <taxon>Bacillariophycidae</taxon>
        <taxon>Naviculales</taxon>
        <taxon>Naviculaceae</taxon>
        <taxon>Fistulifera</taxon>
    </lineage>
</organism>
<sequence>MLTFGWIASLLLVDYPPSLPLLLNITGGHHQNHSCDEAPKNNLPRELQQHPSERMTITPHMMDSNPQTSSEQLEKVCIIGSGNWGSAIANIVGRNCQRLAFYEDDVNMWVFEEIIEDQLGNKVKLTDYINTHHENIKYLPGIHLPTNVVAVPSLEDACQGATLLIFVLPHQFLPRLLPTIRQAAHPNCRGVSLIKGLDFDAQTKLPVLISQSIADAMGPHFSCGVLMGANVANEVALGQMCESTLASDFGPPADELTRLVFDTPTFRVNHVPDVAGAEVCGALKNVIALGAGFVDGVGLGSNTKAALLRVGLREMAQFCHMFFDGVQDRTFTESCGMADLITTCYGGRNRKCAEAFAKERLQASPAASPKDGNDDIIRSSSCSECERSWEMIERNLLNGQKLQGTPTAKEVYALLESRSLLQQFPLMSTIHDIAFRGRSVEEIVQGIHTHRSSHL</sequence>
<feature type="chain" id="PRO_5012645049" description="Glycerol-3-phosphate dehydrogenase [NAD(+)]" evidence="7">
    <location>
        <begin position="21"/>
        <end position="455"/>
    </location>
</feature>
<dbReference type="FunCoup" id="A0A1Z5JXA7">
    <property type="interactions" value="121"/>
</dbReference>
<dbReference type="InterPro" id="IPR017751">
    <property type="entry name" value="G3P_DH_NAD-dep_euk"/>
</dbReference>
<evidence type="ECO:0000256" key="2">
    <source>
        <dbReference type="ARBA" id="ARBA00023002"/>
    </source>
</evidence>
<dbReference type="Gene3D" id="3.40.50.720">
    <property type="entry name" value="NAD(P)-binding Rossmann-like Domain"/>
    <property type="match status" value="1"/>
</dbReference>
<dbReference type="InParanoid" id="A0A1Z5JXA7"/>
<evidence type="ECO:0000259" key="9">
    <source>
        <dbReference type="Pfam" id="PF07479"/>
    </source>
</evidence>
<comment type="caution">
    <text evidence="10">The sequence shown here is derived from an EMBL/GenBank/DDBJ whole genome shotgun (WGS) entry which is preliminary data.</text>
</comment>
<evidence type="ECO:0000256" key="7">
    <source>
        <dbReference type="SAM" id="SignalP"/>
    </source>
</evidence>
<evidence type="ECO:0000256" key="3">
    <source>
        <dbReference type="ARBA" id="ARBA00023027"/>
    </source>
</evidence>
<dbReference type="InterPro" id="IPR011128">
    <property type="entry name" value="G3P_DH_NAD-dep_N"/>
</dbReference>
<dbReference type="Gene3D" id="1.10.1040.10">
    <property type="entry name" value="N-(1-d-carboxylethyl)-l-norvaline Dehydrogenase, domain 2"/>
    <property type="match status" value="1"/>
</dbReference>
<evidence type="ECO:0000259" key="8">
    <source>
        <dbReference type="Pfam" id="PF01210"/>
    </source>
</evidence>
<keyword evidence="3 5" id="KW-0520">NAD</keyword>
<dbReference type="SUPFAM" id="SSF48179">
    <property type="entry name" value="6-phosphogluconate dehydrogenase C-terminal domain-like"/>
    <property type="match status" value="1"/>
</dbReference>
<evidence type="ECO:0000256" key="5">
    <source>
        <dbReference type="RuleBase" id="RU000437"/>
    </source>
</evidence>
<feature type="domain" description="Glycerol-3-phosphate dehydrogenase NAD-dependent C-terminal" evidence="9">
    <location>
        <begin position="273"/>
        <end position="445"/>
    </location>
</feature>
<evidence type="ECO:0000313" key="11">
    <source>
        <dbReference type="Proteomes" id="UP000198406"/>
    </source>
</evidence>
<dbReference type="Pfam" id="PF07479">
    <property type="entry name" value="NAD_Gly3P_dh_C"/>
    <property type="match status" value="1"/>
</dbReference>
<reference evidence="10 11" key="1">
    <citation type="journal article" date="2015" name="Plant Cell">
        <title>Oil accumulation by the oleaginous diatom Fistulifera solaris as revealed by the genome and transcriptome.</title>
        <authorList>
            <person name="Tanaka T."/>
            <person name="Maeda Y."/>
            <person name="Veluchamy A."/>
            <person name="Tanaka M."/>
            <person name="Abida H."/>
            <person name="Marechal E."/>
            <person name="Bowler C."/>
            <person name="Muto M."/>
            <person name="Sunaga Y."/>
            <person name="Tanaka M."/>
            <person name="Yoshino T."/>
            <person name="Taniguchi T."/>
            <person name="Fukuda Y."/>
            <person name="Nemoto M."/>
            <person name="Matsumoto M."/>
            <person name="Wong P.S."/>
            <person name="Aburatani S."/>
            <person name="Fujibuchi W."/>
        </authorList>
    </citation>
    <scope>NUCLEOTIDE SEQUENCE [LARGE SCALE GENOMIC DNA]</scope>
    <source>
        <strain evidence="10 11">JPCC DA0580</strain>
    </source>
</reference>
<dbReference type="InterPro" id="IPR006168">
    <property type="entry name" value="G3P_DH_NAD-dep"/>
</dbReference>
<feature type="signal peptide" evidence="7">
    <location>
        <begin position="1"/>
        <end position="20"/>
    </location>
</feature>
<dbReference type="PANTHER" id="PTHR11728">
    <property type="entry name" value="GLYCEROL-3-PHOSPHATE DEHYDROGENASE"/>
    <property type="match status" value="1"/>
</dbReference>
<comment type="catalytic activity">
    <reaction evidence="4 6">
        <text>sn-glycerol 3-phosphate + NAD(+) = dihydroxyacetone phosphate + NADH + H(+)</text>
        <dbReference type="Rhea" id="RHEA:11092"/>
        <dbReference type="ChEBI" id="CHEBI:15378"/>
        <dbReference type="ChEBI" id="CHEBI:57540"/>
        <dbReference type="ChEBI" id="CHEBI:57597"/>
        <dbReference type="ChEBI" id="CHEBI:57642"/>
        <dbReference type="ChEBI" id="CHEBI:57945"/>
        <dbReference type="EC" id="1.1.1.8"/>
    </reaction>
</comment>
<name>A0A1Z5JXA7_FISSO</name>
<dbReference type="InterPro" id="IPR013328">
    <property type="entry name" value="6PGD_dom2"/>
</dbReference>
<evidence type="ECO:0000256" key="4">
    <source>
        <dbReference type="ARBA" id="ARBA00048683"/>
    </source>
</evidence>
<feature type="domain" description="Glycerol-3-phosphate dehydrogenase NAD-dependent N-terminal" evidence="8">
    <location>
        <begin position="75"/>
        <end position="247"/>
    </location>
</feature>
<keyword evidence="2 5" id="KW-0560">Oxidoreductase</keyword>
<keyword evidence="7" id="KW-0732">Signal</keyword>
<dbReference type="Pfam" id="PF01210">
    <property type="entry name" value="NAD_Gly3P_dh_N"/>
    <property type="match status" value="1"/>
</dbReference>
<protein>
    <recommendedName>
        <fullName evidence="6">Glycerol-3-phosphate dehydrogenase [NAD(+)]</fullName>
        <ecNumber evidence="6">1.1.1.8</ecNumber>
    </recommendedName>
</protein>
<dbReference type="GO" id="GO:0005829">
    <property type="term" value="C:cytosol"/>
    <property type="evidence" value="ECO:0007669"/>
    <property type="project" value="TreeGrafter"/>
</dbReference>
<dbReference type="SUPFAM" id="SSF51735">
    <property type="entry name" value="NAD(P)-binding Rossmann-fold domains"/>
    <property type="match status" value="1"/>
</dbReference>
<evidence type="ECO:0000313" key="10">
    <source>
        <dbReference type="EMBL" id="GAX18506.1"/>
    </source>
</evidence>
<dbReference type="EC" id="1.1.1.8" evidence="6"/>
<evidence type="ECO:0000256" key="6">
    <source>
        <dbReference type="RuleBase" id="RU361243"/>
    </source>
</evidence>
<accession>A0A1Z5JXA7</accession>
<dbReference type="NCBIfam" id="TIGR03376">
    <property type="entry name" value="glycerol3P_DH"/>
    <property type="match status" value="1"/>
</dbReference>
<gene>
    <name evidence="10" type="ORF">FisN_10Hh296</name>
</gene>
<dbReference type="OrthoDB" id="36130at2759"/>
<dbReference type="FunFam" id="1.10.1040.10:FF:000004">
    <property type="entry name" value="Glycerol-3-phosphate dehydrogenase [NAD(+)]"/>
    <property type="match status" value="1"/>
</dbReference>